<dbReference type="InterPro" id="IPR045166">
    <property type="entry name" value="Spp2-like"/>
</dbReference>
<reference evidence="7 8" key="1">
    <citation type="submission" date="2019-06" db="EMBL/GenBank/DDBJ databases">
        <title>Draft genome sequence of the filamentous fungus Phialemoniopsis curvata isolated from diesel fuel.</title>
        <authorList>
            <person name="Varaljay V.A."/>
            <person name="Lyon W.J."/>
            <person name="Crouch A.L."/>
            <person name="Drake C.E."/>
            <person name="Hollomon J.M."/>
            <person name="Nadeau L.J."/>
            <person name="Nunn H.S."/>
            <person name="Stevenson B.S."/>
            <person name="Bojanowski C.L."/>
            <person name="Crookes-Goodson W.J."/>
        </authorList>
    </citation>
    <scope>NUCLEOTIDE SEQUENCE [LARGE SCALE GENOMIC DNA]</scope>
    <source>
        <strain evidence="7 8">D216</strain>
    </source>
</reference>
<dbReference type="GO" id="GO:0000398">
    <property type="term" value="P:mRNA splicing, via spliceosome"/>
    <property type="evidence" value="ECO:0007669"/>
    <property type="project" value="UniProtKB-UniRule"/>
</dbReference>
<sequence length="378" mass="43007">MLALTLSYNVEESEVLKSPTGLLRPFLQDLEVMSGSGASSGARIAIKFGTPTSDPSKRPSRPPPPSALGKRPRQHHALDGDSESEEEENEHGRHEKITGFGENGSETDNGHRDGRRNTNKVLIIERQENRDWRSEARARRDGRNHRRKPSPEKGNGAHKEVDVADQDKLLHWGLTVKKKSPPRDDVRDQVVNGAQAPVQDGQPSPKSNDYADDPTADPDREAMDALLGKSSEKPTKDLVIERSGNENTEDSVFRRDFRDAPDESTLDDYEAMPVEEFGAALLRGMGWDGKPRGPKPKEVKRRANQLGLGAKELKGNEDLGAWNQKGGSKSRPRLNDYKREEEKRRERRDERYHDSYKRERERERASERDRYRHRDRHH</sequence>
<comment type="similarity">
    <text evidence="2 4">Belongs to the SPP2 family.</text>
</comment>
<keyword evidence="4" id="KW-0507">mRNA processing</keyword>
<feature type="compositionally biased region" description="Acidic residues" evidence="5">
    <location>
        <begin position="80"/>
        <end position="89"/>
    </location>
</feature>
<gene>
    <name evidence="7" type="ORF">E0L32_009573</name>
</gene>
<evidence type="ECO:0000256" key="5">
    <source>
        <dbReference type="SAM" id="MobiDB-lite"/>
    </source>
</evidence>
<proteinExistence type="inferred from homology"/>
<dbReference type="RefSeq" id="XP_030990705.1">
    <property type="nucleotide sequence ID" value="XM_031144552.1"/>
</dbReference>
<dbReference type="PANTHER" id="PTHR15818">
    <property type="entry name" value="G PATCH AND KOW-CONTAINING"/>
    <property type="match status" value="1"/>
</dbReference>
<feature type="compositionally biased region" description="Basic and acidic residues" evidence="5">
    <location>
        <begin position="230"/>
        <end position="244"/>
    </location>
</feature>
<dbReference type="STRING" id="1093900.A0A507AR61"/>
<accession>A0A507AR61</accession>
<evidence type="ECO:0000256" key="4">
    <source>
        <dbReference type="RuleBase" id="RU369096"/>
    </source>
</evidence>
<evidence type="ECO:0000256" key="2">
    <source>
        <dbReference type="ARBA" id="ARBA00008576"/>
    </source>
</evidence>
<evidence type="ECO:0000313" key="7">
    <source>
        <dbReference type="EMBL" id="TPX08994.1"/>
    </source>
</evidence>
<comment type="function">
    <text evidence="4">Involved in spliceosome maturation and the first step of pre-mRNA splicing.</text>
</comment>
<keyword evidence="4" id="KW-0508">mRNA splicing</keyword>
<evidence type="ECO:0000313" key="8">
    <source>
        <dbReference type="Proteomes" id="UP000319257"/>
    </source>
</evidence>
<organism evidence="7 8">
    <name type="scientific">Thyridium curvatum</name>
    <dbReference type="NCBI Taxonomy" id="1093900"/>
    <lineage>
        <taxon>Eukaryota</taxon>
        <taxon>Fungi</taxon>
        <taxon>Dikarya</taxon>
        <taxon>Ascomycota</taxon>
        <taxon>Pezizomycotina</taxon>
        <taxon>Sordariomycetes</taxon>
        <taxon>Sordariomycetidae</taxon>
        <taxon>Thyridiales</taxon>
        <taxon>Thyridiaceae</taxon>
        <taxon>Thyridium</taxon>
    </lineage>
</organism>
<comment type="subcellular location">
    <subcellularLocation>
        <location evidence="1 4">Nucleus</location>
    </subcellularLocation>
</comment>
<dbReference type="InParanoid" id="A0A507AR61"/>
<keyword evidence="8" id="KW-1185">Reference proteome</keyword>
<evidence type="ECO:0000256" key="3">
    <source>
        <dbReference type="ARBA" id="ARBA00023242"/>
    </source>
</evidence>
<feature type="compositionally biased region" description="Basic and acidic residues" evidence="5">
    <location>
        <begin position="123"/>
        <end position="141"/>
    </location>
</feature>
<feature type="region of interest" description="Disordered" evidence="5">
    <location>
        <begin position="284"/>
        <end position="378"/>
    </location>
</feature>
<name>A0A507AR61_9PEZI</name>
<dbReference type="AlphaFoldDB" id="A0A507AR61"/>
<keyword evidence="3 4" id="KW-0539">Nucleus</keyword>
<evidence type="ECO:0000259" key="6">
    <source>
        <dbReference type="Pfam" id="PF12656"/>
    </source>
</evidence>
<dbReference type="GeneID" id="41977020"/>
<dbReference type="InterPro" id="IPR026822">
    <property type="entry name" value="Spp2/MOS2_G-patch"/>
</dbReference>
<evidence type="ECO:0000256" key="1">
    <source>
        <dbReference type="ARBA" id="ARBA00004123"/>
    </source>
</evidence>
<keyword evidence="4" id="KW-0747">Spliceosome</keyword>
<feature type="compositionally biased region" description="Basic and acidic residues" evidence="5">
    <location>
        <begin position="149"/>
        <end position="170"/>
    </location>
</feature>
<feature type="region of interest" description="Disordered" evidence="5">
    <location>
        <begin position="37"/>
        <end position="271"/>
    </location>
</feature>
<feature type="compositionally biased region" description="Basic and acidic residues" evidence="5">
    <location>
        <begin position="333"/>
        <end position="372"/>
    </location>
</feature>
<dbReference type="Proteomes" id="UP000319257">
    <property type="component" value="Unassembled WGS sequence"/>
</dbReference>
<protein>
    <recommendedName>
        <fullName evidence="4">Pre-mRNA-splicing factor</fullName>
    </recommendedName>
</protein>
<feature type="domain" description="Spp2/MOS2 G-patch" evidence="6">
    <location>
        <begin position="261"/>
        <end position="313"/>
    </location>
</feature>
<feature type="compositionally biased region" description="Basic and acidic residues" evidence="5">
    <location>
        <begin position="251"/>
        <end position="261"/>
    </location>
</feature>
<dbReference type="EMBL" id="SKBQ01000070">
    <property type="protein sequence ID" value="TPX08994.1"/>
    <property type="molecule type" value="Genomic_DNA"/>
</dbReference>
<dbReference type="GO" id="GO:0005681">
    <property type="term" value="C:spliceosomal complex"/>
    <property type="evidence" value="ECO:0007669"/>
    <property type="project" value="UniProtKB-UniRule"/>
</dbReference>
<comment type="caution">
    <text evidence="7">The sequence shown here is derived from an EMBL/GenBank/DDBJ whole genome shotgun (WGS) entry which is preliminary data.</text>
</comment>
<dbReference type="PANTHER" id="PTHR15818:SF2">
    <property type="entry name" value="G-PATCH DOMAIN AND KOW MOTIFS-CONTAINING PROTEIN"/>
    <property type="match status" value="1"/>
</dbReference>
<dbReference type="OrthoDB" id="5577072at2759"/>
<dbReference type="Pfam" id="PF12656">
    <property type="entry name" value="G-patch_2"/>
    <property type="match status" value="1"/>
</dbReference>